<feature type="compositionally biased region" description="Low complexity" evidence="10">
    <location>
        <begin position="9"/>
        <end position="22"/>
    </location>
</feature>
<dbReference type="InterPro" id="IPR037171">
    <property type="entry name" value="NagB/RpiA_transferase-like"/>
</dbReference>
<name>J6F4J9_TRIAS</name>
<dbReference type="EMBL" id="ALBS01000039">
    <property type="protein sequence ID" value="EJT51934.1"/>
    <property type="molecule type" value="Genomic_DNA"/>
</dbReference>
<evidence type="ECO:0000256" key="1">
    <source>
        <dbReference type="ARBA" id="ARBA00004514"/>
    </source>
</evidence>
<dbReference type="InterPro" id="IPR000649">
    <property type="entry name" value="IF-2B-related"/>
</dbReference>
<evidence type="ECO:0000256" key="2">
    <source>
        <dbReference type="ARBA" id="ARBA00007251"/>
    </source>
</evidence>
<protein>
    <recommendedName>
        <fullName evidence="6">Translation initiation factor eIF2B subunit delta</fullName>
    </recommendedName>
    <alternativeName>
        <fullName evidence="7">eIF2B GDP-GTP exchange factor subunit delta</fullName>
    </alternativeName>
</protein>
<evidence type="ECO:0000256" key="5">
    <source>
        <dbReference type="ARBA" id="ARBA00022917"/>
    </source>
</evidence>
<dbReference type="SUPFAM" id="SSF100950">
    <property type="entry name" value="NagB/RpiA/CoA transferase-like"/>
    <property type="match status" value="1"/>
</dbReference>
<keyword evidence="5" id="KW-0648">Protein biosynthesis</keyword>
<feature type="compositionally biased region" description="Low complexity" evidence="10">
    <location>
        <begin position="67"/>
        <end position="97"/>
    </location>
</feature>
<feature type="compositionally biased region" description="Low complexity" evidence="10">
    <location>
        <begin position="30"/>
        <end position="41"/>
    </location>
</feature>
<feature type="region of interest" description="Disordered" evidence="10">
    <location>
        <begin position="1"/>
        <end position="142"/>
    </location>
</feature>
<dbReference type="PANTHER" id="PTHR10233">
    <property type="entry name" value="TRANSLATION INITIATION FACTOR EIF-2B"/>
    <property type="match status" value="1"/>
</dbReference>
<dbReference type="Pfam" id="PF01008">
    <property type="entry name" value="IF-2B"/>
    <property type="match status" value="1"/>
</dbReference>
<evidence type="ECO:0000313" key="11">
    <source>
        <dbReference type="EMBL" id="EJT51934.1"/>
    </source>
</evidence>
<dbReference type="OrthoDB" id="10254737at2759"/>
<keyword evidence="3" id="KW-0963">Cytoplasm</keyword>
<dbReference type="GeneID" id="25990315"/>
<dbReference type="VEuPathDB" id="FungiDB:A1Q1_06803"/>
<sequence length="474" mass="49029">MSTPPTPASAPAAAAAVTQKADQQADKAAKAAAKKAQANAAKEAKKAKRAAAVAARGGGADPRTVETPAAAGGATTSAPAQSGRPAAGATPAGASGPSRHRRAIAAAAAAASSTNAPGNPASNFFSHLPTPNDPGTPAAFQSGKLHPTIVRLGVLIASGTLRGASARTYGVLSAFQDVVRDYACPETAVFWKDLSTHISPMIAYLETCRPKGVGVGNAIRWFKSEITKLGENPDAENRENEAAQKEYLVKAIDGYISERIDMAGQVIADNAKEKVRDEDTIVVFARSSVVERALLEAWAEMQARGESFNVVVVDSRPLHEGRALLASLTAAGVPCTYTLLPLASTAIARADLVLLGASALHSDGALHSRAGTAVVAMLAKEHRVPVVACVETFKLSERVTLDDLAANELGHPEDILSIPNAKKLELHKPLPDLLTPLNLLYDLTPPENITAVCTELGFVPPSSVPTLLGKSGAA</sequence>
<evidence type="ECO:0000256" key="4">
    <source>
        <dbReference type="ARBA" id="ARBA00022540"/>
    </source>
</evidence>
<dbReference type="AlphaFoldDB" id="J6F4J9"/>
<dbReference type="Proteomes" id="UP000002748">
    <property type="component" value="Unassembled WGS sequence"/>
</dbReference>
<dbReference type="PANTHER" id="PTHR10233:SF14">
    <property type="entry name" value="TRANSLATION INITIATION FACTOR EIF-2B SUBUNIT DELTA"/>
    <property type="match status" value="1"/>
</dbReference>
<dbReference type="InterPro" id="IPR042529">
    <property type="entry name" value="IF_2B-like_C"/>
</dbReference>
<keyword evidence="4" id="KW-0396">Initiation factor</keyword>
<evidence type="ECO:0000256" key="9">
    <source>
        <dbReference type="RuleBase" id="RU003814"/>
    </source>
</evidence>
<comment type="caution">
    <text evidence="11">The sequence shown here is derived from an EMBL/GenBank/DDBJ whole genome shotgun (WGS) entry which is preliminary data.</text>
</comment>
<comment type="similarity">
    <text evidence="2 9">Belongs to the eIF-2B alpha/beta/delta subunits family.</text>
</comment>
<comment type="subunit">
    <text evidence="8">Component of the translation initiation factor 2B (eIF2B) complex which is a heterodecamer of two sets of five different subunits: alpha, beta, gamma, delta and epsilon. Subunits alpha, beta and delta comprise a regulatory subcomplex and subunits epsilon and gamma comprise a catalytic subcomplex. Within the complex, the hexameric regulatory complex resides at the center, with the two heterodimeric catalytic subcomplexes bound on opposite sides.</text>
</comment>
<organism evidence="11 12">
    <name type="scientific">Trichosporon asahii var. asahii (strain ATCC 90039 / CBS 2479 / JCM 2466 / KCTC 7840 / NBRC 103889/ NCYC 2677 / UAMH 7654)</name>
    <name type="common">Yeast</name>
    <dbReference type="NCBI Taxonomy" id="1186058"/>
    <lineage>
        <taxon>Eukaryota</taxon>
        <taxon>Fungi</taxon>
        <taxon>Dikarya</taxon>
        <taxon>Basidiomycota</taxon>
        <taxon>Agaricomycotina</taxon>
        <taxon>Tremellomycetes</taxon>
        <taxon>Trichosporonales</taxon>
        <taxon>Trichosporonaceae</taxon>
        <taxon>Trichosporon</taxon>
    </lineage>
</organism>
<evidence type="ECO:0000256" key="3">
    <source>
        <dbReference type="ARBA" id="ARBA00022490"/>
    </source>
</evidence>
<accession>J6F4J9</accession>
<dbReference type="RefSeq" id="XP_014182527.1">
    <property type="nucleotide sequence ID" value="XM_014327052.1"/>
</dbReference>
<dbReference type="HOGENOM" id="CLU_016218_3_1_1"/>
<dbReference type="KEGG" id="tasa:A1Q1_06803"/>
<feature type="compositionally biased region" description="Low complexity" evidence="10">
    <location>
        <begin position="104"/>
        <end position="123"/>
    </location>
</feature>
<dbReference type="GO" id="GO:0003743">
    <property type="term" value="F:translation initiation factor activity"/>
    <property type="evidence" value="ECO:0007669"/>
    <property type="project" value="UniProtKB-KW"/>
</dbReference>
<dbReference type="Gene3D" id="3.40.50.10470">
    <property type="entry name" value="Translation initiation factor eif-2b, domain 2"/>
    <property type="match status" value="1"/>
</dbReference>
<evidence type="ECO:0000256" key="10">
    <source>
        <dbReference type="SAM" id="MobiDB-lite"/>
    </source>
</evidence>
<reference evidence="11 12" key="1">
    <citation type="journal article" date="2012" name="Eukaryot. Cell">
        <title>Draft genome sequence of CBS 2479, the standard type strain of Trichosporon asahii.</title>
        <authorList>
            <person name="Yang R.Y."/>
            <person name="Li H.T."/>
            <person name="Zhu H."/>
            <person name="Zhou G.P."/>
            <person name="Wang M."/>
            <person name="Wang L."/>
        </authorList>
    </citation>
    <scope>NUCLEOTIDE SEQUENCE [LARGE SCALE GENOMIC DNA]</scope>
    <source>
        <strain evidence="12">ATCC 90039 / CBS 2479 / JCM 2466 / KCTC 7840 / NCYC 2677 / UAMH 7654</strain>
    </source>
</reference>
<comment type="subcellular location">
    <subcellularLocation>
        <location evidence="1">Cytoplasm</location>
        <location evidence="1">Cytosol</location>
    </subcellularLocation>
</comment>
<evidence type="ECO:0000256" key="7">
    <source>
        <dbReference type="ARBA" id="ARBA00044356"/>
    </source>
</evidence>
<dbReference type="GO" id="GO:0005829">
    <property type="term" value="C:cytosol"/>
    <property type="evidence" value="ECO:0007669"/>
    <property type="project" value="UniProtKB-SubCell"/>
</dbReference>
<proteinExistence type="inferred from homology"/>
<gene>
    <name evidence="11" type="ORF">A1Q1_06803</name>
</gene>
<evidence type="ECO:0000313" key="12">
    <source>
        <dbReference type="Proteomes" id="UP000002748"/>
    </source>
</evidence>
<evidence type="ECO:0000256" key="6">
    <source>
        <dbReference type="ARBA" id="ARBA00044147"/>
    </source>
</evidence>
<evidence type="ECO:0000256" key="8">
    <source>
        <dbReference type="ARBA" id="ARBA00046432"/>
    </source>
</evidence>